<dbReference type="EMBL" id="ML004428">
    <property type="protein sequence ID" value="RKP33012.1"/>
    <property type="molecule type" value="Genomic_DNA"/>
</dbReference>
<reference evidence="5" key="1">
    <citation type="journal article" date="2018" name="Nat. Microbiol.">
        <title>Leveraging single-cell genomics to expand the fungal tree of life.</title>
        <authorList>
            <person name="Ahrendt S.R."/>
            <person name="Quandt C.A."/>
            <person name="Ciobanu D."/>
            <person name="Clum A."/>
            <person name="Salamov A."/>
            <person name="Andreopoulos B."/>
            <person name="Cheng J.F."/>
            <person name="Woyke T."/>
            <person name="Pelin A."/>
            <person name="Henrissat B."/>
            <person name="Reynolds N.K."/>
            <person name="Benny G.L."/>
            <person name="Smith M.E."/>
            <person name="James T.Y."/>
            <person name="Grigoriev I.V."/>
        </authorList>
    </citation>
    <scope>NUCLEOTIDE SEQUENCE [LARGE SCALE GENOMIC DNA]</scope>
    <source>
        <strain evidence="5">Baker2002</strain>
    </source>
</reference>
<evidence type="ECO:0000313" key="5">
    <source>
        <dbReference type="Proteomes" id="UP000268321"/>
    </source>
</evidence>
<dbReference type="SUPFAM" id="SSF46565">
    <property type="entry name" value="Chaperone J-domain"/>
    <property type="match status" value="1"/>
</dbReference>
<dbReference type="GO" id="GO:0042026">
    <property type="term" value="P:protein refolding"/>
    <property type="evidence" value="ECO:0007669"/>
    <property type="project" value="TreeGrafter"/>
</dbReference>
<feature type="compositionally biased region" description="Low complexity" evidence="2">
    <location>
        <begin position="379"/>
        <end position="396"/>
    </location>
</feature>
<feature type="compositionally biased region" description="Polar residues" evidence="2">
    <location>
        <begin position="397"/>
        <end position="407"/>
    </location>
</feature>
<dbReference type="PANTHER" id="PTHR43096">
    <property type="entry name" value="DNAJ HOMOLOG 1, MITOCHONDRIAL-RELATED"/>
    <property type="match status" value="1"/>
</dbReference>
<dbReference type="Gene3D" id="1.10.287.110">
    <property type="entry name" value="DnaJ domain"/>
    <property type="match status" value="1"/>
</dbReference>
<dbReference type="OrthoDB" id="442087at2759"/>
<feature type="domain" description="J" evidence="3">
    <location>
        <begin position="4"/>
        <end position="68"/>
    </location>
</feature>
<dbReference type="InterPro" id="IPR036869">
    <property type="entry name" value="J_dom_sf"/>
</dbReference>
<dbReference type="PRINTS" id="PR00625">
    <property type="entry name" value="JDOMAIN"/>
</dbReference>
<proteinExistence type="predicted"/>
<feature type="region of interest" description="Disordered" evidence="2">
    <location>
        <begin position="379"/>
        <end position="464"/>
    </location>
</feature>
<evidence type="ECO:0000259" key="3">
    <source>
        <dbReference type="PROSITE" id="PS50076"/>
    </source>
</evidence>
<evidence type="ECO:0000313" key="4">
    <source>
        <dbReference type="EMBL" id="RKP33012.1"/>
    </source>
</evidence>
<sequence>MSADYYQVLGVSRAASAEDLKRLYKKLAVKFHPDKNKDASAHEKFLLISKAYETLKDAKLRQDYDRKNGFSARGAGGATLFAYTSFASPHYSQYSTSYRSENTPRAHSSYRSGASYFANYFGMNPRTYTHVFMRDAEAAQAKTNAQNIAEEAERMAADAKKMMQEHIARKKEEYLRNAQKQKEQEEMHRLEQVLRKFSSRYSSTDPLRRDRFGMRHNLWEADAEDVPSGSLTALQPGQNSSRPIVVEDVPEDAPDVPSGHSGHKGMEKTSDVDVDEAEDVDQLEDHDDLDRSVGGSSLHEDATNDQETQDSDDLEEFCGEKIDVDAGNHFFRADKATNPPSEGLNYADGNSFASDTNEYPKTPVSEPDIVEIDGAAYANTNTNTNTNSNSSAGTTGRASSYINSASSHDSRASGHNNFLPKTFAQHEGYPESIPNRKNGVRRAPSLNERPGESMNGAKKARLSNFDDMRSSLGTDLDDVDFSDIRETLPDSKARKASFTSRLSSSKRPKIVEYTDGNARALTLFTPVNQFKQRDPSHFLSVRDLQPKKDPAILNFTHRPPKIKLTSATAQHEWETYVAKTRVYQQLFAEHRKNVLDYQVQRLEIDQRSQNAIYSDEESLDVYQACLATEFQVMQGYNEAFQEFQQTLRIFRANCSIMNTKI</sequence>
<feature type="compositionally biased region" description="Acidic residues" evidence="2">
    <location>
        <begin position="272"/>
        <end position="287"/>
    </location>
</feature>
<dbReference type="PROSITE" id="PS50076">
    <property type="entry name" value="DNAJ_2"/>
    <property type="match status" value="1"/>
</dbReference>
<dbReference type="PANTHER" id="PTHR43096:SF10">
    <property type="entry name" value="CHAPERONE PROTEIN DNAJ A6, CHLOROPLASTIC"/>
    <property type="match status" value="1"/>
</dbReference>
<dbReference type="InterPro" id="IPR001623">
    <property type="entry name" value="DnaJ_domain"/>
</dbReference>
<feature type="region of interest" description="Disordered" evidence="2">
    <location>
        <begin position="332"/>
        <end position="364"/>
    </location>
</feature>
<name>A0A4P9ZKC0_9ASCO</name>
<accession>A0A4P9ZKC0</accession>
<feature type="region of interest" description="Disordered" evidence="2">
    <location>
        <begin position="249"/>
        <end position="312"/>
    </location>
</feature>
<keyword evidence="1" id="KW-0175">Coiled coil</keyword>
<evidence type="ECO:0000256" key="2">
    <source>
        <dbReference type="SAM" id="MobiDB-lite"/>
    </source>
</evidence>
<organism evidence="4 5">
    <name type="scientific">Metschnikowia bicuspidata</name>
    <dbReference type="NCBI Taxonomy" id="27322"/>
    <lineage>
        <taxon>Eukaryota</taxon>
        <taxon>Fungi</taxon>
        <taxon>Dikarya</taxon>
        <taxon>Ascomycota</taxon>
        <taxon>Saccharomycotina</taxon>
        <taxon>Pichiomycetes</taxon>
        <taxon>Metschnikowiaceae</taxon>
        <taxon>Metschnikowia</taxon>
    </lineage>
</organism>
<dbReference type="AlphaFoldDB" id="A0A4P9ZKC0"/>
<evidence type="ECO:0000256" key="1">
    <source>
        <dbReference type="SAM" id="Coils"/>
    </source>
</evidence>
<dbReference type="Pfam" id="PF00226">
    <property type="entry name" value="DnaJ"/>
    <property type="match status" value="1"/>
</dbReference>
<dbReference type="GO" id="GO:0051082">
    <property type="term" value="F:unfolded protein binding"/>
    <property type="evidence" value="ECO:0007669"/>
    <property type="project" value="TreeGrafter"/>
</dbReference>
<dbReference type="CDD" id="cd06257">
    <property type="entry name" value="DnaJ"/>
    <property type="match status" value="1"/>
</dbReference>
<dbReference type="Proteomes" id="UP000268321">
    <property type="component" value="Unassembled WGS sequence"/>
</dbReference>
<dbReference type="SMART" id="SM00271">
    <property type="entry name" value="DnaJ"/>
    <property type="match status" value="1"/>
</dbReference>
<feature type="compositionally biased region" description="Acidic residues" evidence="2">
    <location>
        <begin position="303"/>
        <end position="312"/>
    </location>
</feature>
<dbReference type="GO" id="GO:0005737">
    <property type="term" value="C:cytoplasm"/>
    <property type="evidence" value="ECO:0007669"/>
    <property type="project" value="TreeGrafter"/>
</dbReference>
<protein>
    <recommendedName>
        <fullName evidence="3">J domain-containing protein</fullName>
    </recommendedName>
</protein>
<gene>
    <name evidence="4" type="ORF">METBISCDRAFT_25205</name>
</gene>
<feature type="coiled-coil region" evidence="1">
    <location>
        <begin position="138"/>
        <end position="200"/>
    </location>
</feature>
<keyword evidence="5" id="KW-1185">Reference proteome</keyword>